<evidence type="ECO:0000313" key="3">
    <source>
        <dbReference type="EMBL" id="QRJ62378.1"/>
    </source>
</evidence>
<feature type="region of interest" description="Disordered" evidence="1">
    <location>
        <begin position="134"/>
        <end position="161"/>
    </location>
</feature>
<reference evidence="3" key="1">
    <citation type="submission" date="2020-11" db="EMBL/GenBank/DDBJ databases">
        <title>Azospira restricta DSM 18626 genome sequence.</title>
        <authorList>
            <person name="Moe W.M."/>
        </authorList>
    </citation>
    <scope>NUCLEOTIDE SEQUENCE</scope>
    <source>
        <strain evidence="3">DSM 18626</strain>
    </source>
</reference>
<evidence type="ECO:0000256" key="1">
    <source>
        <dbReference type="SAM" id="MobiDB-lite"/>
    </source>
</evidence>
<feature type="domain" description="VOC" evidence="2">
    <location>
        <begin position="6"/>
        <end position="132"/>
    </location>
</feature>
<feature type="compositionally biased region" description="Basic and acidic residues" evidence="1">
    <location>
        <begin position="134"/>
        <end position="144"/>
    </location>
</feature>
<proteinExistence type="predicted"/>
<dbReference type="RefSeq" id="WP_203385911.1">
    <property type="nucleotide sequence ID" value="NZ_CP064781.1"/>
</dbReference>
<dbReference type="PROSITE" id="PS51819">
    <property type="entry name" value="VOC"/>
    <property type="match status" value="1"/>
</dbReference>
<dbReference type="InterPro" id="IPR029068">
    <property type="entry name" value="Glyas_Bleomycin-R_OHBP_Dase"/>
</dbReference>
<accession>A0A974SN61</accession>
<gene>
    <name evidence="3" type="ORF">IWH25_11300</name>
</gene>
<dbReference type="Proteomes" id="UP000663444">
    <property type="component" value="Chromosome"/>
</dbReference>
<name>A0A974SN61_9RHOO</name>
<sequence>MPDVIGIDHIYIAVADLDRSESFYDRVLVDTLGFRKKRFALGSEPHVHYFNRHFGYVLRPARHATAHDAYAPGLHHFCLRVDSADDVAATAARLRALGIAASPAEHRPEYAPDYWATFFSDPDGIRLEVTNYRQERRERHDRWPTTDGGTDASAEAAGRGD</sequence>
<dbReference type="AlphaFoldDB" id="A0A974SN61"/>
<dbReference type="InterPro" id="IPR037523">
    <property type="entry name" value="VOC_core"/>
</dbReference>
<dbReference type="PANTHER" id="PTHR35006">
    <property type="entry name" value="GLYOXALASE FAMILY PROTEIN (AFU_ORTHOLOGUE AFUA_5G14830)"/>
    <property type="match status" value="1"/>
</dbReference>
<dbReference type="SUPFAM" id="SSF54593">
    <property type="entry name" value="Glyoxalase/Bleomycin resistance protein/Dihydroxybiphenyl dioxygenase"/>
    <property type="match status" value="1"/>
</dbReference>
<dbReference type="EMBL" id="CP064781">
    <property type="protein sequence ID" value="QRJ62378.1"/>
    <property type="molecule type" value="Genomic_DNA"/>
</dbReference>
<dbReference type="Pfam" id="PF00903">
    <property type="entry name" value="Glyoxalase"/>
    <property type="match status" value="1"/>
</dbReference>
<evidence type="ECO:0000259" key="2">
    <source>
        <dbReference type="PROSITE" id="PS51819"/>
    </source>
</evidence>
<dbReference type="Gene3D" id="3.10.180.10">
    <property type="entry name" value="2,3-Dihydroxybiphenyl 1,2-Dioxygenase, domain 1"/>
    <property type="match status" value="1"/>
</dbReference>
<evidence type="ECO:0000313" key="4">
    <source>
        <dbReference type="Proteomes" id="UP000663444"/>
    </source>
</evidence>
<dbReference type="InterPro" id="IPR004360">
    <property type="entry name" value="Glyas_Fos-R_dOase_dom"/>
</dbReference>
<dbReference type="PANTHER" id="PTHR35006:SF2">
    <property type="entry name" value="GLYOXALASE FAMILY PROTEIN (AFU_ORTHOLOGUE AFUA_5G14830)"/>
    <property type="match status" value="1"/>
</dbReference>
<keyword evidence="4" id="KW-1185">Reference proteome</keyword>
<dbReference type="CDD" id="cd06587">
    <property type="entry name" value="VOC"/>
    <property type="match status" value="1"/>
</dbReference>
<organism evidence="3 4">
    <name type="scientific">Azospira restricta</name>
    <dbReference type="NCBI Taxonomy" id="404405"/>
    <lineage>
        <taxon>Bacteria</taxon>
        <taxon>Pseudomonadati</taxon>
        <taxon>Pseudomonadota</taxon>
        <taxon>Betaproteobacteria</taxon>
        <taxon>Rhodocyclales</taxon>
        <taxon>Rhodocyclaceae</taxon>
        <taxon>Azospira</taxon>
    </lineage>
</organism>
<dbReference type="KEGG" id="ares:IWH25_11300"/>
<protein>
    <submittedName>
        <fullName evidence="3">VOC family protein</fullName>
    </submittedName>
</protein>